<dbReference type="STRING" id="105231.A0A1Y1HVH2"/>
<sequence length="480" mass="54398">MTVDVAANGKEGQKTRVSRSVCVIGAGAAGLVALKELREEGHQVTAFEQNEDIGGVWKYDPDTDDDPLGIREDRKKVHSSMYASLRTNLPREIMSFAAYPFVPSGEPGRDDRRFCSHQEVQAYLRDYARHFDLHRHIRFGTQVLRVSRLPEKTNQYGSVQQPLWEVVTRTASSSENWACDTTEFDAVVVCNGHYSQPKLATIEGIASWPGRQLHSHNYRTPGPFAGQTVVLIGAFASGEDISRELAEHCSEVYLSARSWKDEPRQTPPNLHRKLVVTRAYPDGSLEFADGSRVVADVIIHCTGYVYEFSFLESGLVSTEDQRVHPVYEQVFHVGTAPTLSFIGLPFKVSPLPMFELTTRWVAQCLSGRAVLPSEAAMHKWIDGFYEGLKAGGVPVRYTHEMSRTGFDYLARLCEWTGTPMFESWREDLFKDFSYRRHNYPANYRDEWPEDLELKRKVIWEDLRKEAEKLSLGGSEKSFGS</sequence>
<evidence type="ECO:0000256" key="7">
    <source>
        <dbReference type="ARBA" id="ARBA00023033"/>
    </source>
</evidence>
<keyword evidence="10" id="KW-1185">Reference proteome</keyword>
<dbReference type="GO" id="GO:0004497">
    <property type="term" value="F:monooxygenase activity"/>
    <property type="evidence" value="ECO:0000318"/>
    <property type="project" value="GO_Central"/>
</dbReference>
<dbReference type="PRINTS" id="PR00370">
    <property type="entry name" value="FMOXYGENASE"/>
</dbReference>
<dbReference type="InterPro" id="IPR050346">
    <property type="entry name" value="FMO-like"/>
</dbReference>
<keyword evidence="7 8" id="KW-0503">Monooxygenase</keyword>
<proteinExistence type="inferred from homology"/>
<evidence type="ECO:0000256" key="5">
    <source>
        <dbReference type="ARBA" id="ARBA00022857"/>
    </source>
</evidence>
<dbReference type="InterPro" id="IPR000960">
    <property type="entry name" value="Flavin_mOase"/>
</dbReference>
<name>A0A1Y1HVH2_KLENI</name>
<organism evidence="9 10">
    <name type="scientific">Klebsormidium nitens</name>
    <name type="common">Green alga</name>
    <name type="synonym">Ulothrix nitens</name>
    <dbReference type="NCBI Taxonomy" id="105231"/>
    <lineage>
        <taxon>Eukaryota</taxon>
        <taxon>Viridiplantae</taxon>
        <taxon>Streptophyta</taxon>
        <taxon>Klebsormidiophyceae</taxon>
        <taxon>Klebsormidiales</taxon>
        <taxon>Klebsormidiaceae</taxon>
        <taxon>Klebsormidium</taxon>
    </lineage>
</organism>
<dbReference type="PIRSF" id="PIRSF000332">
    <property type="entry name" value="FMO"/>
    <property type="match status" value="1"/>
</dbReference>
<dbReference type="GO" id="GO:0004499">
    <property type="term" value="F:N,N-dimethylaniline monooxygenase activity"/>
    <property type="evidence" value="ECO:0007669"/>
    <property type="project" value="InterPro"/>
</dbReference>
<evidence type="ECO:0000256" key="3">
    <source>
        <dbReference type="ARBA" id="ARBA00022630"/>
    </source>
</evidence>
<accession>A0A1Y1HVH2</accession>
<dbReference type="PANTHER" id="PTHR23023">
    <property type="entry name" value="DIMETHYLANILINE MONOOXYGENASE"/>
    <property type="match status" value="1"/>
</dbReference>
<dbReference type="OrthoDB" id="66881at2759"/>
<dbReference type="AlphaFoldDB" id="A0A1Y1HVH2"/>
<comment type="similarity">
    <text evidence="2 8">Belongs to the FMO family.</text>
</comment>
<dbReference type="OMA" id="HRISGQH"/>
<evidence type="ECO:0000256" key="4">
    <source>
        <dbReference type="ARBA" id="ARBA00022827"/>
    </source>
</evidence>
<dbReference type="InterPro" id="IPR020946">
    <property type="entry name" value="Flavin_mOase-like"/>
</dbReference>
<dbReference type="GO" id="GO:0050660">
    <property type="term" value="F:flavin adenine dinucleotide binding"/>
    <property type="evidence" value="ECO:0007669"/>
    <property type="project" value="InterPro"/>
</dbReference>
<dbReference type="SUPFAM" id="SSF51905">
    <property type="entry name" value="FAD/NAD(P)-binding domain"/>
    <property type="match status" value="2"/>
</dbReference>
<evidence type="ECO:0000256" key="1">
    <source>
        <dbReference type="ARBA" id="ARBA00001974"/>
    </source>
</evidence>
<dbReference type="Proteomes" id="UP000054558">
    <property type="component" value="Unassembled WGS sequence"/>
</dbReference>
<comment type="cofactor">
    <cofactor evidence="1 8">
        <name>FAD</name>
        <dbReference type="ChEBI" id="CHEBI:57692"/>
    </cofactor>
</comment>
<evidence type="ECO:0000256" key="2">
    <source>
        <dbReference type="ARBA" id="ARBA00009183"/>
    </source>
</evidence>
<keyword evidence="3 8" id="KW-0285">Flavoprotein</keyword>
<dbReference type="FunFam" id="3.50.50.60:FF:000138">
    <property type="entry name" value="Flavin-containing monooxygenase"/>
    <property type="match status" value="1"/>
</dbReference>
<dbReference type="Pfam" id="PF00743">
    <property type="entry name" value="FMO-like"/>
    <property type="match status" value="2"/>
</dbReference>
<dbReference type="GO" id="GO:0050661">
    <property type="term" value="F:NADP binding"/>
    <property type="evidence" value="ECO:0007669"/>
    <property type="project" value="InterPro"/>
</dbReference>
<evidence type="ECO:0000256" key="6">
    <source>
        <dbReference type="ARBA" id="ARBA00023002"/>
    </source>
</evidence>
<evidence type="ECO:0000313" key="9">
    <source>
        <dbReference type="EMBL" id="GAQ82615.1"/>
    </source>
</evidence>
<dbReference type="Gene3D" id="3.50.50.60">
    <property type="entry name" value="FAD/NAD(P)-binding domain"/>
    <property type="match status" value="3"/>
</dbReference>
<gene>
    <name evidence="9" type="ORF">KFL_001170190</name>
</gene>
<evidence type="ECO:0000313" key="10">
    <source>
        <dbReference type="Proteomes" id="UP000054558"/>
    </source>
</evidence>
<evidence type="ECO:0000256" key="8">
    <source>
        <dbReference type="RuleBase" id="RU361177"/>
    </source>
</evidence>
<keyword evidence="4 8" id="KW-0274">FAD</keyword>
<keyword evidence="6 8" id="KW-0560">Oxidoreductase</keyword>
<dbReference type="InterPro" id="IPR036188">
    <property type="entry name" value="FAD/NAD-bd_sf"/>
</dbReference>
<protein>
    <recommendedName>
        <fullName evidence="8">Flavin-containing monooxygenase</fullName>
        <ecNumber evidence="8">1.-.-.-</ecNumber>
    </recommendedName>
</protein>
<dbReference type="EC" id="1.-.-.-" evidence="8"/>
<dbReference type="EMBL" id="DF237066">
    <property type="protein sequence ID" value="GAQ82615.1"/>
    <property type="molecule type" value="Genomic_DNA"/>
</dbReference>
<keyword evidence="5" id="KW-0521">NADP</keyword>
<reference evidence="9 10" key="1">
    <citation type="journal article" date="2014" name="Nat. Commun.">
        <title>Klebsormidium flaccidum genome reveals primary factors for plant terrestrial adaptation.</title>
        <authorList>
            <person name="Hori K."/>
            <person name="Maruyama F."/>
            <person name="Fujisawa T."/>
            <person name="Togashi T."/>
            <person name="Yamamoto N."/>
            <person name="Seo M."/>
            <person name="Sato S."/>
            <person name="Yamada T."/>
            <person name="Mori H."/>
            <person name="Tajima N."/>
            <person name="Moriyama T."/>
            <person name="Ikeuchi M."/>
            <person name="Watanabe M."/>
            <person name="Wada H."/>
            <person name="Kobayashi K."/>
            <person name="Saito M."/>
            <person name="Masuda T."/>
            <person name="Sasaki-Sekimoto Y."/>
            <person name="Mashiguchi K."/>
            <person name="Awai K."/>
            <person name="Shimojima M."/>
            <person name="Masuda S."/>
            <person name="Iwai M."/>
            <person name="Nobusawa T."/>
            <person name="Narise T."/>
            <person name="Kondo S."/>
            <person name="Saito H."/>
            <person name="Sato R."/>
            <person name="Murakawa M."/>
            <person name="Ihara Y."/>
            <person name="Oshima-Yamada Y."/>
            <person name="Ohtaka K."/>
            <person name="Satoh M."/>
            <person name="Sonobe K."/>
            <person name="Ishii M."/>
            <person name="Ohtani R."/>
            <person name="Kanamori-Sato M."/>
            <person name="Honoki R."/>
            <person name="Miyazaki D."/>
            <person name="Mochizuki H."/>
            <person name="Umetsu J."/>
            <person name="Higashi K."/>
            <person name="Shibata D."/>
            <person name="Kamiya Y."/>
            <person name="Sato N."/>
            <person name="Nakamura Y."/>
            <person name="Tabata S."/>
            <person name="Ida S."/>
            <person name="Kurokawa K."/>
            <person name="Ohta H."/>
        </authorList>
    </citation>
    <scope>NUCLEOTIDE SEQUENCE [LARGE SCALE GENOMIC DNA]</scope>
    <source>
        <strain evidence="9 10">NIES-2285</strain>
    </source>
</reference>